<dbReference type="GO" id="GO:0005829">
    <property type="term" value="C:cytosol"/>
    <property type="evidence" value="ECO:0007669"/>
    <property type="project" value="TreeGrafter"/>
</dbReference>
<name>A0AAD9GDT4_BABDI</name>
<dbReference type="EMBL" id="JAHBMH010000044">
    <property type="protein sequence ID" value="KAK1936435.1"/>
    <property type="molecule type" value="Genomic_DNA"/>
</dbReference>
<dbReference type="AlphaFoldDB" id="A0AAD9GDT4"/>
<evidence type="ECO:0000313" key="3">
    <source>
        <dbReference type="Proteomes" id="UP001195914"/>
    </source>
</evidence>
<comment type="similarity">
    <text evidence="1">Belongs to the GET4 family.</text>
</comment>
<dbReference type="SUPFAM" id="SSF48452">
    <property type="entry name" value="TPR-like"/>
    <property type="match status" value="1"/>
</dbReference>
<keyword evidence="3" id="KW-1185">Reference proteome</keyword>
<dbReference type="GO" id="GO:0045048">
    <property type="term" value="P:protein insertion into ER membrane"/>
    <property type="evidence" value="ECO:0007669"/>
    <property type="project" value="InterPro"/>
</dbReference>
<sequence length="303" mass="34406">MGIADNPKYRRINQDIAAGRFYESLQHVMSSSQRAAGGKRYMEAYELLQHYASVYAAASEYAQSLELMDEYISIARKAEQPFSDTNVDHFISVFNSIVEALESASGEISGPLDRESVLSKTFKIMEKAIELSESPKLYLCLGKYHMDRHQLSQAQKYLAHAQDVELLFSVVSTWAAHVQEHEKPMVYLRCVLIQLASGDFSGAKCLLLMLNADFENPDELPLPLQMAHILTEMCDQPDYQLFKLVCKTYKPIVDADINFPRLIYHLSEHLFPGHYDPNDPIFENLNVVDNANNPIAAMLRAFM</sequence>
<comment type="caution">
    <text evidence="2">The sequence shown here is derived from an EMBL/GenBank/DDBJ whole genome shotgun (WGS) entry which is preliminary data.</text>
</comment>
<dbReference type="Gene3D" id="1.25.40.10">
    <property type="entry name" value="Tetratricopeptide repeat domain"/>
    <property type="match status" value="1"/>
</dbReference>
<proteinExistence type="inferred from homology"/>
<dbReference type="InterPro" id="IPR007317">
    <property type="entry name" value="GET4"/>
</dbReference>
<dbReference type="PANTHER" id="PTHR12875">
    <property type="entry name" value="GOLGI TO ER TRAFFIC PROTEIN 4 HOMOLOG"/>
    <property type="match status" value="1"/>
</dbReference>
<gene>
    <name evidence="2" type="ORF">X943_003471</name>
</gene>
<dbReference type="PANTHER" id="PTHR12875:SF0">
    <property type="entry name" value="GOLGI TO ER TRAFFIC PROTEIN 4 HOMOLOG"/>
    <property type="match status" value="1"/>
</dbReference>
<evidence type="ECO:0000313" key="2">
    <source>
        <dbReference type="EMBL" id="KAK1936435.1"/>
    </source>
</evidence>
<dbReference type="InterPro" id="IPR011990">
    <property type="entry name" value="TPR-like_helical_dom_sf"/>
</dbReference>
<dbReference type="Pfam" id="PF04190">
    <property type="entry name" value="GET4"/>
    <property type="match status" value="1"/>
</dbReference>
<organism evidence="2 3">
    <name type="scientific">Babesia divergens</name>
    <dbReference type="NCBI Taxonomy" id="32595"/>
    <lineage>
        <taxon>Eukaryota</taxon>
        <taxon>Sar</taxon>
        <taxon>Alveolata</taxon>
        <taxon>Apicomplexa</taxon>
        <taxon>Aconoidasida</taxon>
        <taxon>Piroplasmida</taxon>
        <taxon>Babesiidae</taxon>
        <taxon>Babesia</taxon>
    </lineage>
</organism>
<reference evidence="2" key="1">
    <citation type="journal article" date="2014" name="Nucleic Acids Res.">
        <title>The evolutionary dynamics of variant antigen genes in Babesia reveal a history of genomic innovation underlying host-parasite interaction.</title>
        <authorList>
            <person name="Jackson A.P."/>
            <person name="Otto T.D."/>
            <person name="Darby A."/>
            <person name="Ramaprasad A."/>
            <person name="Xia D."/>
            <person name="Echaide I.E."/>
            <person name="Farber M."/>
            <person name="Gahlot S."/>
            <person name="Gamble J."/>
            <person name="Gupta D."/>
            <person name="Gupta Y."/>
            <person name="Jackson L."/>
            <person name="Malandrin L."/>
            <person name="Malas T.B."/>
            <person name="Moussa E."/>
            <person name="Nair M."/>
            <person name="Reid A.J."/>
            <person name="Sanders M."/>
            <person name="Sharma J."/>
            <person name="Tracey A."/>
            <person name="Quail M.A."/>
            <person name="Weir W."/>
            <person name="Wastling J.M."/>
            <person name="Hall N."/>
            <person name="Willadsen P."/>
            <person name="Lingelbach K."/>
            <person name="Shiels B."/>
            <person name="Tait A."/>
            <person name="Berriman M."/>
            <person name="Allred D.R."/>
            <person name="Pain A."/>
        </authorList>
    </citation>
    <scope>NUCLEOTIDE SEQUENCE</scope>
    <source>
        <strain evidence="2">1802A</strain>
    </source>
</reference>
<accession>A0AAD9GDT4</accession>
<reference evidence="2" key="2">
    <citation type="submission" date="2021-05" db="EMBL/GenBank/DDBJ databases">
        <authorList>
            <person name="Pain A."/>
        </authorList>
    </citation>
    <scope>NUCLEOTIDE SEQUENCE</scope>
    <source>
        <strain evidence="2">1802A</strain>
    </source>
</reference>
<protein>
    <submittedName>
        <fullName evidence="2">Uncharacterized protein</fullName>
    </submittedName>
</protein>
<dbReference type="Proteomes" id="UP001195914">
    <property type="component" value="Unassembled WGS sequence"/>
</dbReference>
<evidence type="ECO:0000256" key="1">
    <source>
        <dbReference type="ARBA" id="ARBA00005351"/>
    </source>
</evidence>